<evidence type="ECO:0000313" key="3">
    <source>
        <dbReference type="Proteomes" id="UP000051888"/>
    </source>
</evidence>
<accession>A0A0Q3T918</accession>
<feature type="transmembrane region" description="Helical" evidence="1">
    <location>
        <begin position="32"/>
        <end position="54"/>
    </location>
</feature>
<organism evidence="2 3">
    <name type="scientific">Heyndrickxia shackletonii</name>
    <dbReference type="NCBI Taxonomy" id="157838"/>
    <lineage>
        <taxon>Bacteria</taxon>
        <taxon>Bacillati</taxon>
        <taxon>Bacillota</taxon>
        <taxon>Bacilli</taxon>
        <taxon>Bacillales</taxon>
        <taxon>Bacillaceae</taxon>
        <taxon>Heyndrickxia</taxon>
    </lineage>
</organism>
<feature type="transmembrane region" description="Helical" evidence="1">
    <location>
        <begin position="7"/>
        <end position="26"/>
    </location>
</feature>
<comment type="caution">
    <text evidence="2">The sequence shown here is derived from an EMBL/GenBank/DDBJ whole genome shotgun (WGS) entry which is preliminary data.</text>
</comment>
<feature type="transmembrane region" description="Helical" evidence="1">
    <location>
        <begin position="107"/>
        <end position="127"/>
    </location>
</feature>
<protein>
    <submittedName>
        <fullName evidence="2">Uncharacterized protein</fullName>
    </submittedName>
</protein>
<sequence length="164" mass="19128">MKVLLHMGYFIALIVLSFISFFTLFGTGFVDGINAIVLFIPLVFSVVWLSDYTWRFFSVNSSPDKVQLFRPTKNWTFISLFLAGIFTVYSLFLTTLIPFPAAFAPPWVFLGTPLVLLLIWYWLLYSYTKNYKQKRTKSVVLNTLLLFLSLIYTYQICSIYINDF</sequence>
<dbReference type="PATRIC" id="fig|157838.3.peg.5027"/>
<dbReference type="Proteomes" id="UP000051888">
    <property type="component" value="Unassembled WGS sequence"/>
</dbReference>
<reference evidence="2 3" key="1">
    <citation type="submission" date="2015-09" db="EMBL/GenBank/DDBJ databases">
        <title>Genome sequencing project for genomic taxonomy and phylogenomics of Bacillus-like bacteria.</title>
        <authorList>
            <person name="Liu B."/>
            <person name="Wang J."/>
            <person name="Zhu Y."/>
            <person name="Liu G."/>
            <person name="Chen Q."/>
            <person name="Chen Z."/>
            <person name="Lan J."/>
            <person name="Che J."/>
            <person name="Ge C."/>
            <person name="Shi H."/>
            <person name="Pan Z."/>
            <person name="Liu X."/>
        </authorList>
    </citation>
    <scope>NUCLEOTIDE SEQUENCE [LARGE SCALE GENOMIC DNA]</scope>
    <source>
        <strain evidence="2 3">LMG 18435</strain>
    </source>
</reference>
<keyword evidence="1" id="KW-0472">Membrane</keyword>
<keyword evidence="1" id="KW-1133">Transmembrane helix</keyword>
<proteinExistence type="predicted"/>
<gene>
    <name evidence="2" type="ORF">AN964_22915</name>
</gene>
<name>A0A0Q3T918_9BACI</name>
<dbReference type="AlphaFoldDB" id="A0A0Q3T918"/>
<dbReference type="RefSeq" id="WP_055742123.1">
    <property type="nucleotide sequence ID" value="NZ_JAAIWL010000002.1"/>
</dbReference>
<feature type="transmembrane region" description="Helical" evidence="1">
    <location>
        <begin position="139"/>
        <end position="161"/>
    </location>
</feature>
<keyword evidence="1" id="KW-0812">Transmembrane</keyword>
<dbReference type="EMBL" id="LJJC01000015">
    <property type="protein sequence ID" value="KQL50512.1"/>
    <property type="molecule type" value="Genomic_DNA"/>
</dbReference>
<evidence type="ECO:0000256" key="1">
    <source>
        <dbReference type="SAM" id="Phobius"/>
    </source>
</evidence>
<evidence type="ECO:0000313" key="2">
    <source>
        <dbReference type="EMBL" id="KQL50512.1"/>
    </source>
</evidence>
<keyword evidence="3" id="KW-1185">Reference proteome</keyword>
<feature type="transmembrane region" description="Helical" evidence="1">
    <location>
        <begin position="75"/>
        <end position="101"/>
    </location>
</feature>